<proteinExistence type="predicted"/>
<gene>
    <name evidence="1" type="ORF">FGIG_03237</name>
</gene>
<protein>
    <submittedName>
        <fullName evidence="1">Uncharacterized protein</fullName>
    </submittedName>
</protein>
<dbReference type="Proteomes" id="UP000316759">
    <property type="component" value="Unassembled WGS sequence"/>
</dbReference>
<name>A0A504YCH3_FASGI</name>
<dbReference type="AlphaFoldDB" id="A0A504YCH3"/>
<evidence type="ECO:0000313" key="2">
    <source>
        <dbReference type="Proteomes" id="UP000316759"/>
    </source>
</evidence>
<organism evidence="1 2">
    <name type="scientific">Fasciola gigantica</name>
    <name type="common">Giant liver fluke</name>
    <dbReference type="NCBI Taxonomy" id="46835"/>
    <lineage>
        <taxon>Eukaryota</taxon>
        <taxon>Metazoa</taxon>
        <taxon>Spiralia</taxon>
        <taxon>Lophotrochozoa</taxon>
        <taxon>Platyhelminthes</taxon>
        <taxon>Trematoda</taxon>
        <taxon>Digenea</taxon>
        <taxon>Plagiorchiida</taxon>
        <taxon>Echinostomata</taxon>
        <taxon>Echinostomatoidea</taxon>
        <taxon>Fasciolidae</taxon>
        <taxon>Fasciola</taxon>
    </lineage>
</organism>
<dbReference type="EMBL" id="SUNJ01011631">
    <property type="protein sequence ID" value="TPP58743.1"/>
    <property type="molecule type" value="Genomic_DNA"/>
</dbReference>
<evidence type="ECO:0000313" key="1">
    <source>
        <dbReference type="EMBL" id="TPP58743.1"/>
    </source>
</evidence>
<accession>A0A504YCH3</accession>
<keyword evidence="2" id="KW-1185">Reference proteome</keyword>
<comment type="caution">
    <text evidence="1">The sequence shown here is derived from an EMBL/GenBank/DDBJ whole genome shotgun (WGS) entry which is preliminary data.</text>
</comment>
<sequence>MVTSIVAQLNSRWLARQSTQEPAARRVSGCPPFVWNASDTYGNYVQ</sequence>
<feature type="non-terminal residue" evidence="1">
    <location>
        <position position="46"/>
    </location>
</feature>
<reference evidence="1 2" key="1">
    <citation type="submission" date="2019-04" db="EMBL/GenBank/DDBJ databases">
        <title>Annotation for the trematode Fasciola gigantica.</title>
        <authorList>
            <person name="Choi Y.-J."/>
        </authorList>
    </citation>
    <scope>NUCLEOTIDE SEQUENCE [LARGE SCALE GENOMIC DNA]</scope>
    <source>
        <strain evidence="1">Uganda_cow_1</strain>
    </source>
</reference>